<comment type="subcellular location">
    <subcellularLocation>
        <location evidence="1">Cell membrane</location>
        <topology evidence="1">Multi-pass membrane protein</topology>
    </subcellularLocation>
</comment>
<dbReference type="InterPro" id="IPR017039">
    <property type="entry name" value="Virul_fac_BrkB"/>
</dbReference>
<feature type="transmembrane region" description="Helical" evidence="6">
    <location>
        <begin position="187"/>
        <end position="208"/>
    </location>
</feature>
<feature type="transmembrane region" description="Helical" evidence="6">
    <location>
        <begin position="102"/>
        <end position="123"/>
    </location>
</feature>
<dbReference type="RefSeq" id="WP_344075585.1">
    <property type="nucleotide sequence ID" value="NZ_BAAALS010000001.1"/>
</dbReference>
<comment type="caution">
    <text evidence="7">The sequence shown here is derived from an EMBL/GenBank/DDBJ whole genome shotgun (WGS) entry which is preliminary data.</text>
</comment>
<feature type="transmembrane region" description="Helical" evidence="6">
    <location>
        <begin position="144"/>
        <end position="167"/>
    </location>
</feature>
<evidence type="ECO:0000256" key="2">
    <source>
        <dbReference type="ARBA" id="ARBA00022475"/>
    </source>
</evidence>
<evidence type="ECO:0000256" key="5">
    <source>
        <dbReference type="ARBA" id="ARBA00023136"/>
    </source>
</evidence>
<proteinExistence type="predicted"/>
<name>A0ABP4VS58_9ACTN</name>
<feature type="transmembrane region" description="Helical" evidence="6">
    <location>
        <begin position="49"/>
        <end position="71"/>
    </location>
</feature>
<keyword evidence="5 6" id="KW-0472">Membrane</keyword>
<evidence type="ECO:0000256" key="1">
    <source>
        <dbReference type="ARBA" id="ARBA00004651"/>
    </source>
</evidence>
<dbReference type="Proteomes" id="UP001500655">
    <property type="component" value="Unassembled WGS sequence"/>
</dbReference>
<keyword evidence="2" id="KW-1003">Cell membrane</keyword>
<keyword evidence="3 6" id="KW-0812">Transmembrane</keyword>
<dbReference type="PANTHER" id="PTHR30213">
    <property type="entry name" value="INNER MEMBRANE PROTEIN YHJD"/>
    <property type="match status" value="1"/>
</dbReference>
<organism evidence="7 8">
    <name type="scientific">Luedemannella helvata</name>
    <dbReference type="NCBI Taxonomy" id="349315"/>
    <lineage>
        <taxon>Bacteria</taxon>
        <taxon>Bacillati</taxon>
        <taxon>Actinomycetota</taxon>
        <taxon>Actinomycetes</taxon>
        <taxon>Micromonosporales</taxon>
        <taxon>Micromonosporaceae</taxon>
        <taxon>Luedemannella</taxon>
    </lineage>
</organism>
<reference evidence="8" key="1">
    <citation type="journal article" date="2019" name="Int. J. Syst. Evol. Microbiol.">
        <title>The Global Catalogue of Microorganisms (GCM) 10K type strain sequencing project: providing services to taxonomists for standard genome sequencing and annotation.</title>
        <authorList>
            <consortium name="The Broad Institute Genomics Platform"/>
            <consortium name="The Broad Institute Genome Sequencing Center for Infectious Disease"/>
            <person name="Wu L."/>
            <person name="Ma J."/>
        </authorList>
    </citation>
    <scope>NUCLEOTIDE SEQUENCE [LARGE SCALE GENOMIC DNA]</scope>
    <source>
        <strain evidence="8">JCM 13249</strain>
    </source>
</reference>
<evidence type="ECO:0000256" key="3">
    <source>
        <dbReference type="ARBA" id="ARBA00022692"/>
    </source>
</evidence>
<dbReference type="Pfam" id="PF03631">
    <property type="entry name" value="Virul_fac_BrkB"/>
    <property type="match status" value="1"/>
</dbReference>
<feature type="transmembrane region" description="Helical" evidence="6">
    <location>
        <begin position="250"/>
        <end position="267"/>
    </location>
</feature>
<evidence type="ECO:0000256" key="6">
    <source>
        <dbReference type="SAM" id="Phobius"/>
    </source>
</evidence>
<keyword evidence="8" id="KW-1185">Reference proteome</keyword>
<sequence>MNVIDRAYARYQASVAWTRRHSAVFDHLWRARERYNEVLGGRLAAAISYYGFFAAFSLGLLAYAILGYVLASDHAFVTQVNGFLSANLPWINSVALSTRRGALTLIGLVSLVLAGVGWVESLRSSQRAVWRLEQHPGNYVVRRLLDLVILVALGLLLLLSVWLTWAVGRLLAWAVGPDYGRFGGGVLHWSPPVVEFIINIVLAAALLAGVPRLAMSPRRLLPPAVLLGTGIQILNALVRLVVVRTEHNPAYALVTGAVGLLVYLYFLNQLIIFASAVAATGTHGRVVDLAAQASADPPADPASIRPPDTP</sequence>
<dbReference type="PANTHER" id="PTHR30213:SF1">
    <property type="entry name" value="INNER MEMBRANE PROTEIN YHJD"/>
    <property type="match status" value="1"/>
</dbReference>
<feature type="transmembrane region" description="Helical" evidence="6">
    <location>
        <begin position="220"/>
        <end position="238"/>
    </location>
</feature>
<evidence type="ECO:0000256" key="4">
    <source>
        <dbReference type="ARBA" id="ARBA00022989"/>
    </source>
</evidence>
<evidence type="ECO:0000313" key="8">
    <source>
        <dbReference type="Proteomes" id="UP001500655"/>
    </source>
</evidence>
<keyword evidence="4 6" id="KW-1133">Transmembrane helix</keyword>
<gene>
    <name evidence="7" type="ORF">GCM10009681_01500</name>
</gene>
<dbReference type="EMBL" id="BAAALS010000001">
    <property type="protein sequence ID" value="GAA1734972.1"/>
    <property type="molecule type" value="Genomic_DNA"/>
</dbReference>
<evidence type="ECO:0000313" key="7">
    <source>
        <dbReference type="EMBL" id="GAA1734972.1"/>
    </source>
</evidence>
<protein>
    <submittedName>
        <fullName evidence="7">Uncharacterized protein</fullName>
    </submittedName>
</protein>
<accession>A0ABP4VS58</accession>